<dbReference type="SUPFAM" id="SSF46689">
    <property type="entry name" value="Homeodomain-like"/>
    <property type="match status" value="1"/>
</dbReference>
<proteinExistence type="predicted"/>
<dbReference type="RefSeq" id="WP_064040860.1">
    <property type="nucleotide sequence ID" value="NZ_LUUJ01000083.1"/>
</dbReference>
<feature type="domain" description="Mor transcription activator" evidence="1">
    <location>
        <begin position="39"/>
        <end position="137"/>
    </location>
</feature>
<dbReference type="Proteomes" id="UP000077857">
    <property type="component" value="Unassembled WGS sequence"/>
</dbReference>
<evidence type="ECO:0000259" key="1">
    <source>
        <dbReference type="Pfam" id="PF08765"/>
    </source>
</evidence>
<dbReference type="InterPro" id="IPR052411">
    <property type="entry name" value="c-mor_Regulatory_Protein"/>
</dbReference>
<dbReference type="Gene3D" id="1.10.10.60">
    <property type="entry name" value="Homeodomain-like"/>
    <property type="match status" value="1"/>
</dbReference>
<gene>
    <name evidence="2" type="ORF">A1507_14415</name>
</gene>
<protein>
    <recommendedName>
        <fullName evidence="1">Mor transcription activator domain-containing protein</fullName>
    </recommendedName>
</protein>
<dbReference type="PANTHER" id="PTHR37812:SF1">
    <property type="entry name" value="MU-LIKE PROPHAGE FLUMU PROTEIN C"/>
    <property type="match status" value="1"/>
</dbReference>
<dbReference type="InterPro" id="IPR014875">
    <property type="entry name" value="Mor_transcription_activator"/>
</dbReference>
<feature type="non-terminal residue" evidence="2">
    <location>
        <position position="186"/>
    </location>
</feature>
<dbReference type="OrthoDB" id="8906055at2"/>
<dbReference type="InterPro" id="IPR009057">
    <property type="entry name" value="Homeodomain-like_sf"/>
</dbReference>
<accession>A0A177NB66</accession>
<reference evidence="2 3" key="1">
    <citation type="submission" date="2016-03" db="EMBL/GenBank/DDBJ databases">
        <authorList>
            <person name="Ploux O."/>
        </authorList>
    </citation>
    <scope>NUCLEOTIDE SEQUENCE [LARGE SCALE GENOMIC DNA]</scope>
    <source>
        <strain evidence="2 3">R-45378</strain>
    </source>
</reference>
<dbReference type="EMBL" id="LUUJ01000083">
    <property type="protein sequence ID" value="OAI15306.1"/>
    <property type="molecule type" value="Genomic_DNA"/>
</dbReference>
<dbReference type="Pfam" id="PF08765">
    <property type="entry name" value="Mor"/>
    <property type="match status" value="1"/>
</dbReference>
<evidence type="ECO:0000313" key="2">
    <source>
        <dbReference type="EMBL" id="OAI15306.1"/>
    </source>
</evidence>
<name>A0A177NB66_9GAMM</name>
<organism evidence="2 3">
    <name type="scientific">Methylomonas koyamae</name>
    <dbReference type="NCBI Taxonomy" id="702114"/>
    <lineage>
        <taxon>Bacteria</taxon>
        <taxon>Pseudomonadati</taxon>
        <taxon>Pseudomonadota</taxon>
        <taxon>Gammaproteobacteria</taxon>
        <taxon>Methylococcales</taxon>
        <taxon>Methylococcaceae</taxon>
        <taxon>Methylomonas</taxon>
    </lineage>
</organism>
<dbReference type="AlphaFoldDB" id="A0A177NB66"/>
<sequence>MSLTQTLIQKPPYGAIVHHSANESQQQKSKPTMLLVDVILADLEQFVLNEVRDSHGDKVARDSAKALVKCLWLNYCRSIMYVPTIDRQAISKRNEAIYAECTGRNYQDLSIKYRISLQQIYSIIKAQRAIHKHGQQNDAKQTVISVIEELLPPELVRLGFSESDAASLASSIANHLCQHFPGVSCR</sequence>
<evidence type="ECO:0000313" key="3">
    <source>
        <dbReference type="Proteomes" id="UP000077857"/>
    </source>
</evidence>
<comment type="caution">
    <text evidence="2">The sequence shown here is derived from an EMBL/GenBank/DDBJ whole genome shotgun (WGS) entry which is preliminary data.</text>
</comment>
<dbReference type="PANTHER" id="PTHR37812">
    <property type="entry name" value="MU-LIKE PROPHAGE FLUMU PROTEIN C"/>
    <property type="match status" value="1"/>
</dbReference>